<protein>
    <recommendedName>
        <fullName evidence="10">RING-type domain-containing protein</fullName>
    </recommendedName>
</protein>
<gene>
    <name evidence="8" type="ORF">SPPG_01048</name>
</gene>
<evidence type="ECO:0000259" key="7">
    <source>
        <dbReference type="PROSITE" id="PS50918"/>
    </source>
</evidence>
<evidence type="ECO:0000256" key="3">
    <source>
        <dbReference type="ARBA" id="ARBA00022833"/>
    </source>
</evidence>
<reference evidence="8 9" key="1">
    <citation type="submission" date="2009-08" db="EMBL/GenBank/DDBJ databases">
        <title>The Genome Sequence of Spizellomyces punctatus strain DAOM BR117.</title>
        <authorList>
            <consortium name="The Broad Institute Genome Sequencing Platform"/>
            <person name="Russ C."/>
            <person name="Cuomo C."/>
            <person name="Shea T."/>
            <person name="Young S.K."/>
            <person name="Zeng Q."/>
            <person name="Koehrsen M."/>
            <person name="Haas B."/>
            <person name="Borodovsky M."/>
            <person name="Guigo R."/>
            <person name="Alvarado L."/>
            <person name="Berlin A."/>
            <person name="Bochicchio J."/>
            <person name="Borenstein D."/>
            <person name="Chapman S."/>
            <person name="Chen Z."/>
            <person name="Engels R."/>
            <person name="Freedman E."/>
            <person name="Gellesch M."/>
            <person name="Goldberg J."/>
            <person name="Griggs A."/>
            <person name="Gujja S."/>
            <person name="Heiman D."/>
            <person name="Hepburn T."/>
            <person name="Howarth C."/>
            <person name="Jen D."/>
            <person name="Larson L."/>
            <person name="Lewis B."/>
            <person name="Mehta T."/>
            <person name="Park D."/>
            <person name="Pearson M."/>
            <person name="Roberts A."/>
            <person name="Saif S."/>
            <person name="Shenoy N."/>
            <person name="Sisk P."/>
            <person name="Stolte C."/>
            <person name="Sykes S."/>
            <person name="Thomson T."/>
            <person name="Walk T."/>
            <person name="White J."/>
            <person name="Yandava C."/>
            <person name="Burger G."/>
            <person name="Gray M.W."/>
            <person name="Holland P.W.H."/>
            <person name="King N."/>
            <person name="Lang F.B.F."/>
            <person name="Roger A.J."/>
            <person name="Ruiz-Trillo I."/>
            <person name="Lander E."/>
            <person name="Nusbaum C."/>
        </authorList>
    </citation>
    <scope>NUCLEOTIDE SEQUENCE [LARGE SCALE GENOMIC DNA]</scope>
    <source>
        <strain evidence="8 9">DAOM BR117</strain>
    </source>
</reference>
<dbReference type="PROSITE" id="PS50918">
    <property type="entry name" value="WWE"/>
    <property type="match status" value="1"/>
</dbReference>
<evidence type="ECO:0000259" key="6">
    <source>
        <dbReference type="PROSITE" id="PS50199"/>
    </source>
</evidence>
<dbReference type="InterPro" id="IPR036443">
    <property type="entry name" value="Znf_RanBP2_sf"/>
</dbReference>
<dbReference type="AlphaFoldDB" id="A0A0L0HRA5"/>
<dbReference type="InParanoid" id="A0A0L0HRA5"/>
<feature type="domain" description="WWE" evidence="7">
    <location>
        <begin position="76"/>
        <end position="162"/>
    </location>
</feature>
<dbReference type="RefSeq" id="XP_016611612.1">
    <property type="nucleotide sequence ID" value="XM_016749371.1"/>
</dbReference>
<dbReference type="InterPro" id="IPR037197">
    <property type="entry name" value="WWE_dom_sf"/>
</dbReference>
<dbReference type="SUPFAM" id="SSF90209">
    <property type="entry name" value="Ran binding protein zinc finger-like"/>
    <property type="match status" value="1"/>
</dbReference>
<evidence type="ECO:0000256" key="2">
    <source>
        <dbReference type="ARBA" id="ARBA00022771"/>
    </source>
</evidence>
<dbReference type="eggNOG" id="ENOG502SQMC">
    <property type="taxonomic scope" value="Eukaryota"/>
</dbReference>
<keyword evidence="1" id="KW-0479">Metal-binding</keyword>
<evidence type="ECO:0000313" key="9">
    <source>
        <dbReference type="Proteomes" id="UP000053201"/>
    </source>
</evidence>
<dbReference type="SUPFAM" id="SSF57850">
    <property type="entry name" value="RING/U-box"/>
    <property type="match status" value="1"/>
</dbReference>
<evidence type="ECO:0000313" key="8">
    <source>
        <dbReference type="EMBL" id="KND03573.1"/>
    </source>
</evidence>
<evidence type="ECO:0008006" key="10">
    <source>
        <dbReference type="Google" id="ProtNLM"/>
    </source>
</evidence>
<dbReference type="InterPro" id="IPR001876">
    <property type="entry name" value="Znf_RanBP2"/>
</dbReference>
<evidence type="ECO:0000256" key="1">
    <source>
        <dbReference type="ARBA" id="ARBA00022723"/>
    </source>
</evidence>
<dbReference type="VEuPathDB" id="FungiDB:SPPG_01048"/>
<keyword evidence="3" id="KW-0862">Zinc</keyword>
<organism evidence="8 9">
    <name type="scientific">Spizellomyces punctatus (strain DAOM BR117)</name>
    <dbReference type="NCBI Taxonomy" id="645134"/>
    <lineage>
        <taxon>Eukaryota</taxon>
        <taxon>Fungi</taxon>
        <taxon>Fungi incertae sedis</taxon>
        <taxon>Chytridiomycota</taxon>
        <taxon>Chytridiomycota incertae sedis</taxon>
        <taxon>Chytridiomycetes</taxon>
        <taxon>Spizellomycetales</taxon>
        <taxon>Spizellomycetaceae</taxon>
        <taxon>Spizellomyces</taxon>
    </lineage>
</organism>
<dbReference type="SUPFAM" id="SSF117839">
    <property type="entry name" value="WWE domain"/>
    <property type="match status" value="1"/>
</dbReference>
<evidence type="ECO:0000259" key="5">
    <source>
        <dbReference type="PROSITE" id="PS50089"/>
    </source>
</evidence>
<dbReference type="SMART" id="SM00547">
    <property type="entry name" value="ZnF_RBZ"/>
    <property type="match status" value="2"/>
</dbReference>
<feature type="domain" description="RanBP2-type" evidence="6">
    <location>
        <begin position="53"/>
        <end position="82"/>
    </location>
</feature>
<dbReference type="SMART" id="SM00184">
    <property type="entry name" value="RING"/>
    <property type="match status" value="1"/>
</dbReference>
<dbReference type="Proteomes" id="UP000053201">
    <property type="component" value="Unassembled WGS sequence"/>
</dbReference>
<dbReference type="GeneID" id="27684739"/>
<dbReference type="InterPro" id="IPR013083">
    <property type="entry name" value="Znf_RING/FYVE/PHD"/>
</dbReference>
<evidence type="ECO:0000256" key="4">
    <source>
        <dbReference type="PROSITE-ProRule" id="PRU00322"/>
    </source>
</evidence>
<dbReference type="OrthoDB" id="8062037at2759"/>
<dbReference type="Pfam" id="PF00641">
    <property type="entry name" value="Zn_ribbon_RanBP"/>
    <property type="match status" value="2"/>
</dbReference>
<dbReference type="InterPro" id="IPR004170">
    <property type="entry name" value="WWE_dom"/>
</dbReference>
<dbReference type="Gene3D" id="3.30.40.10">
    <property type="entry name" value="Zinc/RING finger domain, C3HC4 (zinc finger)"/>
    <property type="match status" value="1"/>
</dbReference>
<dbReference type="PROSITE" id="PS01358">
    <property type="entry name" value="ZF_RANBP2_1"/>
    <property type="match status" value="2"/>
</dbReference>
<dbReference type="OMA" id="ANWSCER"/>
<proteinExistence type="predicted"/>
<dbReference type="PROSITE" id="PS50199">
    <property type="entry name" value="ZF_RANBP2_2"/>
    <property type="match status" value="2"/>
</dbReference>
<dbReference type="InterPro" id="IPR001841">
    <property type="entry name" value="Znf_RING"/>
</dbReference>
<dbReference type="Pfam" id="PF13639">
    <property type="entry name" value="zf-RING_2"/>
    <property type="match status" value="1"/>
</dbReference>
<dbReference type="PROSITE" id="PS50089">
    <property type="entry name" value="ZF_RING_2"/>
    <property type="match status" value="1"/>
</dbReference>
<sequence length="233" mass="26738">MPVFSILNCLLPFRRSSMTSPVYTDGDWQCDICSLYNRPTTKVCAACNMSPAGPGMWSCTECSYHNMNEVIACAMCYQTRVSAKDLAYTWEWAPNPEQWIPYDTPTAAVIEQAFLSRLKSTTLNVGPYFMMYPRTYTFHFDYESGNFYQRNRASGMCRTARRRTGEEQMKTIDSKLVEKGDRCVICQERFDEDGAREIVQLVMCTGHYFHKGCISGYLKVRDTCPVCFKNVEA</sequence>
<keyword evidence="2 4" id="KW-0863">Zinc-finger</keyword>
<dbReference type="Pfam" id="PF02825">
    <property type="entry name" value="WWE"/>
    <property type="match status" value="1"/>
</dbReference>
<feature type="domain" description="RanBP2-type" evidence="6">
    <location>
        <begin position="24"/>
        <end position="53"/>
    </location>
</feature>
<dbReference type="Gene3D" id="3.30.720.50">
    <property type="match status" value="1"/>
</dbReference>
<keyword evidence="9" id="KW-1185">Reference proteome</keyword>
<name>A0A0L0HRA5_SPIPD</name>
<dbReference type="GO" id="GO:0008270">
    <property type="term" value="F:zinc ion binding"/>
    <property type="evidence" value="ECO:0007669"/>
    <property type="project" value="UniProtKB-KW"/>
</dbReference>
<dbReference type="EMBL" id="KQ257451">
    <property type="protein sequence ID" value="KND03573.1"/>
    <property type="molecule type" value="Genomic_DNA"/>
</dbReference>
<feature type="domain" description="RING-type" evidence="5">
    <location>
        <begin position="183"/>
        <end position="227"/>
    </location>
</feature>
<accession>A0A0L0HRA5</accession>